<evidence type="ECO:0000313" key="2">
    <source>
        <dbReference type="EMBL" id="TLS46995.1"/>
    </source>
</evidence>
<dbReference type="SUPFAM" id="SSF54593">
    <property type="entry name" value="Glyoxalase/Bleomycin resistance protein/Dihydroxybiphenyl dioxygenase"/>
    <property type="match status" value="1"/>
</dbReference>
<dbReference type="AlphaFoldDB" id="A0A5R9G664"/>
<sequence>MAMTQPLEAGVVVHDLELMERFYREALGCVPVHRSHIPRSIGGPAGLGAPLLVVWLQVPCGMPSGTASGAAGEVPSGGRIKLIRPQADAAMPAPPVPPPVPLTARCGLSYLTFHLDDIAPVVAALPAAGARPLSSPVVVRARSRRISFWADPEGNVVELVDQRGGDRGAVTGGRLGPVESAP</sequence>
<evidence type="ECO:0000259" key="1">
    <source>
        <dbReference type="PROSITE" id="PS51819"/>
    </source>
</evidence>
<dbReference type="EMBL" id="VBZC01000005">
    <property type="protein sequence ID" value="TLS46995.1"/>
    <property type="molecule type" value="Genomic_DNA"/>
</dbReference>
<dbReference type="Gene3D" id="3.10.180.10">
    <property type="entry name" value="2,3-Dihydroxybiphenyl 1,2-Dioxygenase, domain 1"/>
    <property type="match status" value="1"/>
</dbReference>
<organism evidence="2 3">
    <name type="scientific">Streptomyces montanus</name>
    <dbReference type="NCBI Taxonomy" id="2580423"/>
    <lineage>
        <taxon>Bacteria</taxon>
        <taxon>Bacillati</taxon>
        <taxon>Actinomycetota</taxon>
        <taxon>Actinomycetes</taxon>
        <taxon>Kitasatosporales</taxon>
        <taxon>Streptomycetaceae</taxon>
        <taxon>Streptomyces</taxon>
    </lineage>
</organism>
<dbReference type="Pfam" id="PF13669">
    <property type="entry name" value="Glyoxalase_4"/>
    <property type="match status" value="1"/>
</dbReference>
<evidence type="ECO:0000313" key="3">
    <source>
        <dbReference type="Proteomes" id="UP000305906"/>
    </source>
</evidence>
<reference evidence="2 3" key="1">
    <citation type="submission" date="2019-05" db="EMBL/GenBank/DDBJ databases">
        <title>Streptomyces sp. NEAU-C151, a novel actinomycete isolated from soil.</title>
        <authorList>
            <person name="Han L."/>
            <person name="Jiang H."/>
        </authorList>
    </citation>
    <scope>NUCLEOTIDE SEQUENCE [LARGE SCALE GENOMIC DNA]</scope>
    <source>
        <strain evidence="2 3">NEAU-C151</strain>
    </source>
</reference>
<dbReference type="PROSITE" id="PS51819">
    <property type="entry name" value="VOC"/>
    <property type="match status" value="1"/>
</dbReference>
<feature type="domain" description="VOC" evidence="1">
    <location>
        <begin position="5"/>
        <end position="162"/>
    </location>
</feature>
<gene>
    <name evidence="2" type="ORF">FE633_05285</name>
</gene>
<dbReference type="InterPro" id="IPR037523">
    <property type="entry name" value="VOC_core"/>
</dbReference>
<comment type="caution">
    <text evidence="2">The sequence shown here is derived from an EMBL/GenBank/DDBJ whole genome shotgun (WGS) entry which is preliminary data.</text>
</comment>
<keyword evidence="3" id="KW-1185">Reference proteome</keyword>
<name>A0A5R9G664_9ACTN</name>
<proteinExistence type="predicted"/>
<protein>
    <submittedName>
        <fullName evidence="2">VOC family protein</fullName>
    </submittedName>
</protein>
<dbReference type="Proteomes" id="UP000305906">
    <property type="component" value="Unassembled WGS sequence"/>
</dbReference>
<dbReference type="InterPro" id="IPR029068">
    <property type="entry name" value="Glyas_Bleomycin-R_OHBP_Dase"/>
</dbReference>
<accession>A0A5R9G664</accession>